<keyword evidence="5 25" id="KW-1133">Transmembrane helix</keyword>
<keyword evidence="28" id="KW-1185">Reference proteome</keyword>
<feature type="transmembrane region" description="Helical" evidence="25">
    <location>
        <begin position="194"/>
        <end position="215"/>
    </location>
</feature>
<dbReference type="Gene3D" id="1.20.1250.20">
    <property type="entry name" value="MFS general substrate transporter like domains"/>
    <property type="match status" value="1"/>
</dbReference>
<evidence type="ECO:0000256" key="12">
    <source>
        <dbReference type="ARBA" id="ARBA00044891"/>
    </source>
</evidence>
<feature type="domain" description="Major facilitator superfamily (MFS) profile" evidence="26">
    <location>
        <begin position="33"/>
        <end position="427"/>
    </location>
</feature>
<evidence type="ECO:0000256" key="10">
    <source>
        <dbReference type="ARBA" id="ARBA00044881"/>
    </source>
</evidence>
<keyword evidence="4 25" id="KW-0812">Transmembrane</keyword>
<evidence type="ECO:0000256" key="15">
    <source>
        <dbReference type="ARBA" id="ARBA00044899"/>
    </source>
</evidence>
<dbReference type="PANTHER" id="PTHR23512">
    <property type="entry name" value="MAJOR FACILITATOR SUPERFAMILY DOMAIN-CONTAINING PROTEIN 1"/>
    <property type="match status" value="1"/>
</dbReference>
<comment type="catalytic activity">
    <reaction evidence="15">
        <text>L-arginyl-L-alpha-amino acid(out) = L-arginyl-L-alpha-amino acid(in)</text>
        <dbReference type="Rhea" id="RHEA:79371"/>
        <dbReference type="ChEBI" id="CHEBI:84315"/>
    </reaction>
</comment>
<comment type="catalytic activity">
    <reaction evidence="18">
        <text>L-histidyl-L-alpha-amino acid(out) = L-histidyl-L-alpha-amino acid(in)</text>
        <dbReference type="Rhea" id="RHEA:79379"/>
        <dbReference type="ChEBI" id="CHEBI:229964"/>
    </reaction>
</comment>
<evidence type="ECO:0000256" key="5">
    <source>
        <dbReference type="ARBA" id="ARBA00022989"/>
    </source>
</evidence>
<evidence type="ECO:0000313" key="27">
    <source>
        <dbReference type="EMBL" id="KYQ89568.1"/>
    </source>
</evidence>
<evidence type="ECO:0000256" key="24">
    <source>
        <dbReference type="ARBA" id="ARBA00046376"/>
    </source>
</evidence>
<dbReference type="Pfam" id="PF07690">
    <property type="entry name" value="MFS_1"/>
    <property type="match status" value="1"/>
</dbReference>
<evidence type="ECO:0000256" key="18">
    <source>
        <dbReference type="ARBA" id="ARBA00044912"/>
    </source>
</evidence>
<evidence type="ECO:0000256" key="14">
    <source>
        <dbReference type="ARBA" id="ARBA00044898"/>
    </source>
</evidence>
<reference evidence="27 28" key="1">
    <citation type="submission" date="2015-12" db="EMBL/GenBank/DDBJ databases">
        <title>Dictyostelia acquired genes for synthesis and detection of signals that induce cell-type specialization by lateral gene transfer from prokaryotes.</title>
        <authorList>
            <person name="Gloeckner G."/>
            <person name="Schaap P."/>
        </authorList>
    </citation>
    <scope>NUCLEOTIDE SEQUENCE [LARGE SCALE GENOMIC DNA]</scope>
    <source>
        <strain evidence="27 28">TK</strain>
    </source>
</reference>
<dbReference type="InterPro" id="IPR052187">
    <property type="entry name" value="MFSD1"/>
</dbReference>
<proteinExistence type="inferred from homology"/>
<evidence type="ECO:0000256" key="21">
    <source>
        <dbReference type="ARBA" id="ARBA00044985"/>
    </source>
</evidence>
<comment type="subcellular location">
    <subcellularLocation>
        <location evidence="1">Lysosome membrane</location>
        <topology evidence="1">Multi-pass membrane protein</topology>
    </subcellularLocation>
</comment>
<organism evidence="27 28">
    <name type="scientific">Tieghemostelium lacteum</name>
    <name type="common">Slime mold</name>
    <name type="synonym">Dictyostelium lacteum</name>
    <dbReference type="NCBI Taxonomy" id="361077"/>
    <lineage>
        <taxon>Eukaryota</taxon>
        <taxon>Amoebozoa</taxon>
        <taxon>Evosea</taxon>
        <taxon>Eumycetozoa</taxon>
        <taxon>Dictyostelia</taxon>
        <taxon>Dictyosteliales</taxon>
        <taxon>Raperosteliaceae</taxon>
        <taxon>Tieghemostelium</taxon>
    </lineage>
</organism>
<evidence type="ECO:0000256" key="7">
    <source>
        <dbReference type="ARBA" id="ARBA00023228"/>
    </source>
</evidence>
<comment type="catalytic activity">
    <reaction evidence="13">
        <text>L-alpha-aminoacyl-L-lysine(out) = L-alpha-aminoacyl-L-lysine(in)</text>
        <dbReference type="Rhea" id="RHEA:79383"/>
        <dbReference type="ChEBI" id="CHEBI:229966"/>
    </reaction>
</comment>
<sequence length="457" mass="50105">MSDDSSQPLISDGSKHQQEEKIPLRESLFRYLGLLFICLITFGSYYIYDIPGAFGANVLAPFYHTSTINYGILYSVYNFPNMIIVFFGGYFIDTLFGLRKGALIFCSLVMAGQIIFAISASTRLFWLAVIGRLIFGLGGESLSVAQSTFCASWFQGRPDINLAFAITLGFSRIGSAVNFKTTPAIADHANIPTAIWFGAITCGISFVSCIVLILLDVYRGKKDKKEAVTNDPVKLTDITKFSGSVWLVCLAVVLFYIPLFVFVTNGTDFIQAKWPQISPSAANTLVSIPYYTAAPSPVIGFIIDKVGRNLSWMTFASVLMAVAHILLTFSSLTPYVAMIIMGVGYACMAASIWVTFPVLVPNIRLGTAYGLAFACQNAAVALTTLIVDAILQKTDNNWYYVEGIFIGCALLGIMVHVILVLIDIKEKRINVPSADMKQKVKEINKESKPILDTSINQ</sequence>
<feature type="transmembrane region" description="Helical" evidence="25">
    <location>
        <begin position="244"/>
        <end position="264"/>
    </location>
</feature>
<dbReference type="SUPFAM" id="SSF103473">
    <property type="entry name" value="MFS general substrate transporter"/>
    <property type="match status" value="1"/>
</dbReference>
<keyword evidence="6 25" id="KW-0472">Membrane</keyword>
<comment type="similarity">
    <text evidence="2">Belongs to the major facilitator superfamily.</text>
</comment>
<comment type="subunit">
    <text evidence="24">Homodimer. Interacts with lysosomal protein GLMP (via lumenal domain); the interaction starts while both proteins are still in the endoplasmic reticulum and is required for stabilization of MFSD1 in lysosomes but has no direct effect on its targeting to lysosomes or transporter activity.</text>
</comment>
<evidence type="ECO:0000313" key="28">
    <source>
        <dbReference type="Proteomes" id="UP000076078"/>
    </source>
</evidence>
<dbReference type="InParanoid" id="A0A151Z6L1"/>
<evidence type="ECO:0000256" key="3">
    <source>
        <dbReference type="ARBA" id="ARBA00022448"/>
    </source>
</evidence>
<comment type="catalytic activity">
    <reaction evidence="16">
        <text>L-lysyl-L-lysine(out) = L-lysyl-L-lysine(in)</text>
        <dbReference type="Rhea" id="RHEA:79403"/>
        <dbReference type="ChEBI" id="CHEBI:229956"/>
    </reaction>
</comment>
<comment type="function">
    <text evidence="23">Lysosomal dipeptide uniporter that selectively exports lysine, arginine or histidine-containing dipeptides with a net positive charge from the lysosome lumen into the cytosol. Could play a role in a specific type of protein O-glycosylation indirectly regulating macrophages migration and tissue invasion. Also essential for liver homeostasis.</text>
</comment>
<accession>A0A151Z6L1</accession>
<evidence type="ECO:0000256" key="17">
    <source>
        <dbReference type="ARBA" id="ARBA00044903"/>
    </source>
</evidence>
<evidence type="ECO:0000256" key="11">
    <source>
        <dbReference type="ARBA" id="ARBA00044884"/>
    </source>
</evidence>
<comment type="caution">
    <text evidence="27">The sequence shown here is derived from an EMBL/GenBank/DDBJ whole genome shotgun (WGS) entry which is preliminary data.</text>
</comment>
<comment type="catalytic activity">
    <reaction evidence="12">
        <text>L-lysyl-L-alpha-amino acid(out) = L-lysyl-L-alpha-amino acid(in)</text>
        <dbReference type="Rhea" id="RHEA:79387"/>
        <dbReference type="ChEBI" id="CHEBI:229965"/>
    </reaction>
</comment>
<dbReference type="AlphaFoldDB" id="A0A151Z6L1"/>
<evidence type="ECO:0000256" key="4">
    <source>
        <dbReference type="ARBA" id="ARBA00022692"/>
    </source>
</evidence>
<name>A0A151Z6L1_TIELA</name>
<comment type="catalytic activity">
    <reaction evidence="19">
        <text>L-alanyl-L-lysine(out) = L-alanyl-L-lysine(in)</text>
        <dbReference type="Rhea" id="RHEA:79415"/>
        <dbReference type="ChEBI" id="CHEBI:192470"/>
    </reaction>
</comment>
<comment type="catalytic activity">
    <reaction evidence="17">
        <text>L-arginyl-glycine(out) = L-arginyl-glycine(in)</text>
        <dbReference type="Rhea" id="RHEA:79391"/>
        <dbReference type="ChEBI" id="CHEBI:229955"/>
    </reaction>
</comment>
<feature type="transmembrane region" description="Helical" evidence="25">
    <location>
        <begin position="68"/>
        <end position="91"/>
    </location>
</feature>
<dbReference type="PROSITE" id="PS50850">
    <property type="entry name" value="MFS"/>
    <property type="match status" value="1"/>
</dbReference>
<dbReference type="EMBL" id="LODT01000039">
    <property type="protein sequence ID" value="KYQ89568.1"/>
    <property type="molecule type" value="Genomic_DNA"/>
</dbReference>
<dbReference type="OrthoDB" id="424834at2759"/>
<dbReference type="InterPro" id="IPR020846">
    <property type="entry name" value="MFS_dom"/>
</dbReference>
<evidence type="ECO:0000256" key="1">
    <source>
        <dbReference type="ARBA" id="ARBA00004155"/>
    </source>
</evidence>
<dbReference type="OMA" id="TWTLWGG"/>
<dbReference type="InterPro" id="IPR036259">
    <property type="entry name" value="MFS_trans_sf"/>
</dbReference>
<evidence type="ECO:0000259" key="26">
    <source>
        <dbReference type="PROSITE" id="PS50850"/>
    </source>
</evidence>
<keyword evidence="3" id="KW-0813">Transport</keyword>
<evidence type="ECO:0000256" key="16">
    <source>
        <dbReference type="ARBA" id="ARBA00044900"/>
    </source>
</evidence>
<dbReference type="GO" id="GO:0022857">
    <property type="term" value="F:transmembrane transporter activity"/>
    <property type="evidence" value="ECO:0007669"/>
    <property type="project" value="InterPro"/>
</dbReference>
<feature type="transmembrane region" description="Helical" evidence="25">
    <location>
        <begin position="403"/>
        <end position="422"/>
    </location>
</feature>
<evidence type="ECO:0000256" key="25">
    <source>
        <dbReference type="SAM" id="Phobius"/>
    </source>
</evidence>
<evidence type="ECO:0000256" key="6">
    <source>
        <dbReference type="ARBA" id="ARBA00023136"/>
    </source>
</evidence>
<feature type="transmembrane region" description="Helical" evidence="25">
    <location>
        <begin position="310"/>
        <end position="329"/>
    </location>
</feature>
<keyword evidence="7" id="KW-0458">Lysosome</keyword>
<protein>
    <recommendedName>
        <fullName evidence="21">Lysosomal dipeptide transporter MFSD1</fullName>
    </recommendedName>
    <alternativeName>
        <fullName evidence="22">Major facilitator superfamily domain-containing protein 1</fullName>
    </alternativeName>
</protein>
<evidence type="ECO:0000256" key="13">
    <source>
        <dbReference type="ARBA" id="ARBA00044893"/>
    </source>
</evidence>
<dbReference type="FunCoup" id="A0A151Z6L1">
    <property type="interactions" value="38"/>
</dbReference>
<dbReference type="STRING" id="361077.A0A151Z6L1"/>
<dbReference type="Proteomes" id="UP000076078">
    <property type="component" value="Unassembled WGS sequence"/>
</dbReference>
<evidence type="ECO:0000256" key="8">
    <source>
        <dbReference type="ARBA" id="ARBA00044876"/>
    </source>
</evidence>
<feature type="transmembrane region" description="Helical" evidence="25">
    <location>
        <begin position="284"/>
        <end position="303"/>
    </location>
</feature>
<evidence type="ECO:0000256" key="23">
    <source>
        <dbReference type="ARBA" id="ARBA00045709"/>
    </source>
</evidence>
<comment type="catalytic activity">
    <reaction evidence="14">
        <text>L-aspartyl-L-lysine(out) = L-aspartyl-L-lysine(in)</text>
        <dbReference type="Rhea" id="RHEA:79411"/>
        <dbReference type="ChEBI" id="CHEBI:229953"/>
    </reaction>
</comment>
<dbReference type="GO" id="GO:0005765">
    <property type="term" value="C:lysosomal membrane"/>
    <property type="evidence" value="ECO:0007669"/>
    <property type="project" value="UniProtKB-SubCell"/>
</dbReference>
<gene>
    <name evidence="27" type="ORF">DLAC_09521</name>
</gene>
<dbReference type="InterPro" id="IPR011701">
    <property type="entry name" value="MFS"/>
</dbReference>
<evidence type="ECO:0000256" key="2">
    <source>
        <dbReference type="ARBA" id="ARBA00008335"/>
    </source>
</evidence>
<feature type="transmembrane region" description="Helical" evidence="25">
    <location>
        <begin position="335"/>
        <end position="356"/>
    </location>
</feature>
<comment type="catalytic activity">
    <reaction evidence="11">
        <text>L-alpha-aminoacyl-L-histidine(out) = L-alpha-aminoacyl-L-histidine(in)</text>
        <dbReference type="Rhea" id="RHEA:79375"/>
        <dbReference type="ChEBI" id="CHEBI:229967"/>
    </reaction>
</comment>
<dbReference type="CDD" id="cd17340">
    <property type="entry name" value="MFS_MFSD1"/>
    <property type="match status" value="1"/>
</dbReference>
<feature type="transmembrane region" description="Helical" evidence="25">
    <location>
        <begin position="28"/>
        <end position="48"/>
    </location>
</feature>
<feature type="transmembrane region" description="Helical" evidence="25">
    <location>
        <begin position="368"/>
        <end position="391"/>
    </location>
</feature>
<comment type="catalytic activity">
    <reaction evidence="8">
        <text>L-lysyl-L-alanine(out) = L-lysyl-L-alanine(in)</text>
        <dbReference type="Rhea" id="RHEA:79399"/>
        <dbReference type="ChEBI" id="CHEBI:229954"/>
    </reaction>
</comment>
<evidence type="ECO:0000256" key="20">
    <source>
        <dbReference type="ARBA" id="ARBA00044924"/>
    </source>
</evidence>
<evidence type="ECO:0000256" key="19">
    <source>
        <dbReference type="ARBA" id="ARBA00044919"/>
    </source>
</evidence>
<comment type="catalytic activity">
    <reaction evidence="20">
        <text>L-lysyl-glycine(out) = L-lysyl-glycine(in)</text>
        <dbReference type="Rhea" id="RHEA:79407"/>
        <dbReference type="ChEBI" id="CHEBI:191202"/>
    </reaction>
</comment>
<evidence type="ECO:0000256" key="22">
    <source>
        <dbReference type="ARBA" id="ARBA00045018"/>
    </source>
</evidence>
<feature type="transmembrane region" description="Helical" evidence="25">
    <location>
        <begin position="103"/>
        <end position="126"/>
    </location>
</feature>
<comment type="catalytic activity">
    <reaction evidence="9">
        <text>L-histidyl-glycine(out) = L-histidyl-glycine(in)</text>
        <dbReference type="Rhea" id="RHEA:79395"/>
        <dbReference type="ChEBI" id="CHEBI:229957"/>
    </reaction>
</comment>
<dbReference type="PANTHER" id="PTHR23512:SF3">
    <property type="entry name" value="MAJOR FACILITATOR SUPERFAMILY DOMAIN-CONTAINING PROTEIN 1"/>
    <property type="match status" value="1"/>
</dbReference>
<evidence type="ECO:0000256" key="9">
    <source>
        <dbReference type="ARBA" id="ARBA00044878"/>
    </source>
</evidence>
<comment type="catalytic activity">
    <reaction evidence="10">
        <text>L-alpha-aminoacyl-L-arginine(out) = L-alpha-aminoacyl-L-arginine(in)</text>
        <dbReference type="Rhea" id="RHEA:79367"/>
        <dbReference type="ChEBI" id="CHEBI:229968"/>
    </reaction>
</comment>